<sequence length="489" mass="53202">MASSTSNGTHKWPLPTQPFIHGKYVDSKGTEKLTLRSAVDDSLISDQVQVANAADVDIAVESAEQALKVWQGLPFENRRKVMERYADLIVEHGDHLGYLETILNGKEIMFSGTHEPRAAANLFNYFAGYVDKLDGDAVSSDDGYLKIIRHEPFGICAGINAYNSPIITFAMKAAPALAAGNVIISKASETNPFSSLYLGELAIQAGIPPGVLNVLIGTVECGSALATHMKIRKISFTGSVVVGKKIQVAAAQSNLKSVTLELGGKTPVIVFPDADIDLAAADSYGFMRLNGQGCVLGTRIFVHEDVVDEYVTKLKVKLEHYRSTLGADPFDKNTISSPLYHHRQRDIVVSFLDQGGKEAKVLTGGKAFGDKGCYIEPTLFYKPKPDARVVRNEIFGPVAVIDTFTDEDDVVRRANDTDYGLGATLYTKDLSRAVRVSTQLEAGTVTVNNSYYVHHAMAFGGWKNSGVGRENGKYGLLEYTQTKSLVFKY</sequence>
<reference evidence="6 7" key="1">
    <citation type="journal article" date="2016" name="Nat. Commun.">
        <title>Ectomycorrhizal ecology is imprinted in the genome of the dominant symbiotic fungus Cenococcum geophilum.</title>
        <authorList>
            <consortium name="DOE Joint Genome Institute"/>
            <person name="Peter M."/>
            <person name="Kohler A."/>
            <person name="Ohm R.A."/>
            <person name="Kuo A."/>
            <person name="Krutzmann J."/>
            <person name="Morin E."/>
            <person name="Arend M."/>
            <person name="Barry K.W."/>
            <person name="Binder M."/>
            <person name="Choi C."/>
            <person name="Clum A."/>
            <person name="Copeland A."/>
            <person name="Grisel N."/>
            <person name="Haridas S."/>
            <person name="Kipfer T."/>
            <person name="LaButti K."/>
            <person name="Lindquist E."/>
            <person name="Lipzen A."/>
            <person name="Maire R."/>
            <person name="Meier B."/>
            <person name="Mihaltcheva S."/>
            <person name="Molinier V."/>
            <person name="Murat C."/>
            <person name="Poggeler S."/>
            <person name="Quandt C.A."/>
            <person name="Sperisen C."/>
            <person name="Tritt A."/>
            <person name="Tisserant E."/>
            <person name="Crous P.W."/>
            <person name="Henrissat B."/>
            <person name="Nehls U."/>
            <person name="Egli S."/>
            <person name="Spatafora J.W."/>
            <person name="Grigoriev I.V."/>
            <person name="Martin F.M."/>
        </authorList>
    </citation>
    <scope>NUCLEOTIDE SEQUENCE [LARGE SCALE GENOMIC DNA]</scope>
    <source>
        <strain evidence="6 7">CBS 459.81</strain>
    </source>
</reference>
<dbReference type="InterPro" id="IPR015590">
    <property type="entry name" value="Aldehyde_DH_dom"/>
</dbReference>
<dbReference type="OrthoDB" id="310895at2759"/>
<dbReference type="GO" id="GO:0046394">
    <property type="term" value="P:carboxylic acid biosynthetic process"/>
    <property type="evidence" value="ECO:0007669"/>
    <property type="project" value="UniProtKB-ARBA"/>
</dbReference>
<evidence type="ECO:0000256" key="1">
    <source>
        <dbReference type="ARBA" id="ARBA00009986"/>
    </source>
</evidence>
<dbReference type="Pfam" id="PF00171">
    <property type="entry name" value="Aldedh"/>
    <property type="match status" value="1"/>
</dbReference>
<keyword evidence="7" id="KW-1185">Reference proteome</keyword>
<evidence type="ECO:0000313" key="7">
    <source>
        <dbReference type="Proteomes" id="UP000250266"/>
    </source>
</evidence>
<protein>
    <recommendedName>
        <fullName evidence="3">aldehyde dehydrogenase (NAD(+))</fullName>
        <ecNumber evidence="3">1.2.1.3</ecNumber>
    </recommendedName>
</protein>
<dbReference type="FunFam" id="3.40.605.10:FF:000026">
    <property type="entry name" value="Aldehyde dehydrogenase, putative"/>
    <property type="match status" value="1"/>
</dbReference>
<dbReference type="GO" id="GO:0004029">
    <property type="term" value="F:aldehyde dehydrogenase (NAD+) activity"/>
    <property type="evidence" value="ECO:0007669"/>
    <property type="project" value="UniProtKB-EC"/>
</dbReference>
<dbReference type="EMBL" id="KV745003">
    <property type="protein sequence ID" value="OCK79497.1"/>
    <property type="molecule type" value="Genomic_DNA"/>
</dbReference>
<evidence type="ECO:0000256" key="3">
    <source>
        <dbReference type="ARBA" id="ARBA00024226"/>
    </source>
</evidence>
<keyword evidence="2" id="KW-0560">Oxidoreductase</keyword>
<evidence type="ECO:0000259" key="5">
    <source>
        <dbReference type="Pfam" id="PF00171"/>
    </source>
</evidence>
<dbReference type="InterPro" id="IPR016161">
    <property type="entry name" value="Ald_DH/histidinol_DH"/>
</dbReference>
<dbReference type="Gene3D" id="3.40.605.10">
    <property type="entry name" value="Aldehyde Dehydrogenase, Chain A, domain 1"/>
    <property type="match status" value="1"/>
</dbReference>
<dbReference type="SUPFAM" id="SSF53720">
    <property type="entry name" value="ALDH-like"/>
    <property type="match status" value="1"/>
</dbReference>
<dbReference type="Gene3D" id="3.40.309.10">
    <property type="entry name" value="Aldehyde Dehydrogenase, Chain A, domain 2"/>
    <property type="match status" value="1"/>
</dbReference>
<accession>A0A8E2E8X3</accession>
<dbReference type="InterPro" id="IPR016163">
    <property type="entry name" value="Ald_DH_C"/>
</dbReference>
<comment type="similarity">
    <text evidence="1">Belongs to the aldehyde dehydrogenase family.</text>
</comment>
<dbReference type="InterPro" id="IPR016162">
    <property type="entry name" value="Ald_DH_N"/>
</dbReference>
<feature type="domain" description="Aldehyde dehydrogenase" evidence="5">
    <location>
        <begin position="26"/>
        <end position="484"/>
    </location>
</feature>
<dbReference type="EC" id="1.2.1.3" evidence="3"/>
<evidence type="ECO:0000313" key="6">
    <source>
        <dbReference type="EMBL" id="OCK79497.1"/>
    </source>
</evidence>
<evidence type="ECO:0000256" key="4">
    <source>
        <dbReference type="ARBA" id="ARBA00049194"/>
    </source>
</evidence>
<organism evidence="6 7">
    <name type="scientific">Lepidopterella palustris CBS 459.81</name>
    <dbReference type="NCBI Taxonomy" id="1314670"/>
    <lineage>
        <taxon>Eukaryota</taxon>
        <taxon>Fungi</taxon>
        <taxon>Dikarya</taxon>
        <taxon>Ascomycota</taxon>
        <taxon>Pezizomycotina</taxon>
        <taxon>Dothideomycetes</taxon>
        <taxon>Pleosporomycetidae</taxon>
        <taxon>Mytilinidiales</taxon>
        <taxon>Argynnaceae</taxon>
        <taxon>Lepidopterella</taxon>
    </lineage>
</organism>
<dbReference type="FunFam" id="3.40.605.10:FF:000007">
    <property type="entry name" value="NAD/NADP-dependent betaine aldehyde dehydrogenase"/>
    <property type="match status" value="1"/>
</dbReference>
<name>A0A8E2E8X3_9PEZI</name>
<comment type="catalytic activity">
    <reaction evidence="4">
        <text>an aldehyde + NAD(+) + H2O = a carboxylate + NADH + 2 H(+)</text>
        <dbReference type="Rhea" id="RHEA:16185"/>
        <dbReference type="ChEBI" id="CHEBI:15377"/>
        <dbReference type="ChEBI" id="CHEBI:15378"/>
        <dbReference type="ChEBI" id="CHEBI:17478"/>
        <dbReference type="ChEBI" id="CHEBI:29067"/>
        <dbReference type="ChEBI" id="CHEBI:57540"/>
        <dbReference type="ChEBI" id="CHEBI:57945"/>
        <dbReference type="EC" id="1.2.1.3"/>
    </reaction>
</comment>
<dbReference type="PANTHER" id="PTHR11699">
    <property type="entry name" value="ALDEHYDE DEHYDROGENASE-RELATED"/>
    <property type="match status" value="1"/>
</dbReference>
<dbReference type="AlphaFoldDB" id="A0A8E2E8X3"/>
<gene>
    <name evidence="6" type="ORF">K432DRAFT_393867</name>
</gene>
<evidence type="ECO:0000256" key="2">
    <source>
        <dbReference type="ARBA" id="ARBA00023002"/>
    </source>
</evidence>
<dbReference type="Proteomes" id="UP000250266">
    <property type="component" value="Unassembled WGS sequence"/>
</dbReference>
<proteinExistence type="inferred from homology"/>